<dbReference type="AlphaFoldDB" id="A0A180GXM9"/>
<dbReference type="PANTHER" id="PTHR33096">
    <property type="entry name" value="CXC2 DOMAIN-CONTAINING PROTEIN"/>
    <property type="match status" value="1"/>
</dbReference>
<proteinExistence type="predicted"/>
<dbReference type="Proteomes" id="UP000005240">
    <property type="component" value="Unassembled WGS sequence"/>
</dbReference>
<reference evidence="2" key="4">
    <citation type="submission" date="2025-05" db="UniProtKB">
        <authorList>
            <consortium name="EnsemblFungi"/>
        </authorList>
    </citation>
    <scope>IDENTIFICATION</scope>
    <source>
        <strain evidence="2">isolate 1-1 / race 1 (BBBD)</strain>
    </source>
</reference>
<accession>A0A180GXM9</accession>
<organism evidence="1">
    <name type="scientific">Puccinia triticina (isolate 1-1 / race 1 (BBBD))</name>
    <name type="common">Brown leaf rust fungus</name>
    <dbReference type="NCBI Taxonomy" id="630390"/>
    <lineage>
        <taxon>Eukaryota</taxon>
        <taxon>Fungi</taxon>
        <taxon>Dikarya</taxon>
        <taxon>Basidiomycota</taxon>
        <taxon>Pucciniomycotina</taxon>
        <taxon>Pucciniomycetes</taxon>
        <taxon>Pucciniales</taxon>
        <taxon>Pucciniaceae</taxon>
        <taxon>Puccinia</taxon>
    </lineage>
</organism>
<evidence type="ECO:0000313" key="2">
    <source>
        <dbReference type="EnsemblFungi" id="PTTG_26239-t43_1-p1"/>
    </source>
</evidence>
<dbReference type="EnsemblFungi" id="PTTG_26239-t43_1">
    <property type="protein sequence ID" value="PTTG_26239-t43_1-p1"/>
    <property type="gene ID" value="PTTG_26239"/>
</dbReference>
<reference evidence="1" key="1">
    <citation type="submission" date="2009-11" db="EMBL/GenBank/DDBJ databases">
        <authorList>
            <consortium name="The Broad Institute Genome Sequencing Platform"/>
            <person name="Ward D."/>
            <person name="Feldgarden M."/>
            <person name="Earl A."/>
            <person name="Young S.K."/>
            <person name="Zeng Q."/>
            <person name="Koehrsen M."/>
            <person name="Alvarado L."/>
            <person name="Berlin A."/>
            <person name="Bochicchio J."/>
            <person name="Borenstein D."/>
            <person name="Chapman S.B."/>
            <person name="Chen Z."/>
            <person name="Engels R."/>
            <person name="Freedman E."/>
            <person name="Gellesch M."/>
            <person name="Goldberg J."/>
            <person name="Griggs A."/>
            <person name="Gujja S."/>
            <person name="Heilman E."/>
            <person name="Heiman D."/>
            <person name="Hepburn T."/>
            <person name="Howarth C."/>
            <person name="Jen D."/>
            <person name="Larson L."/>
            <person name="Lewis B."/>
            <person name="Mehta T."/>
            <person name="Park D."/>
            <person name="Pearson M."/>
            <person name="Roberts A."/>
            <person name="Saif S."/>
            <person name="Shea T."/>
            <person name="Shenoy N."/>
            <person name="Sisk P."/>
            <person name="Stolte C."/>
            <person name="Sykes S."/>
            <person name="Thomson T."/>
            <person name="Walk T."/>
            <person name="White J."/>
            <person name="Yandava C."/>
            <person name="Izard J."/>
            <person name="Baranova O.V."/>
            <person name="Blanton J.M."/>
            <person name="Tanner A.C."/>
            <person name="Dewhirst F.E."/>
            <person name="Haas B."/>
            <person name="Nusbaum C."/>
            <person name="Birren B."/>
        </authorList>
    </citation>
    <scope>NUCLEOTIDE SEQUENCE [LARGE SCALE GENOMIC DNA]</scope>
    <source>
        <strain evidence="1">1-1 BBBD Race 1</strain>
    </source>
</reference>
<keyword evidence="3" id="KW-1185">Reference proteome</keyword>
<gene>
    <name evidence="1" type="ORF">PTTG_26239</name>
</gene>
<protein>
    <submittedName>
        <fullName evidence="1 2">Uncharacterized protein</fullName>
    </submittedName>
</protein>
<name>A0A180GXM9_PUCT1</name>
<evidence type="ECO:0000313" key="1">
    <source>
        <dbReference type="EMBL" id="OAV96753.1"/>
    </source>
</evidence>
<evidence type="ECO:0000313" key="3">
    <source>
        <dbReference type="Proteomes" id="UP000005240"/>
    </source>
</evidence>
<reference evidence="2 3" key="3">
    <citation type="journal article" date="2017" name="G3 (Bethesda)">
        <title>Comparative analysis highlights variable genome content of wheat rusts and divergence of the mating loci.</title>
        <authorList>
            <person name="Cuomo C.A."/>
            <person name="Bakkeren G."/>
            <person name="Khalil H.B."/>
            <person name="Panwar V."/>
            <person name="Joly D."/>
            <person name="Linning R."/>
            <person name="Sakthikumar S."/>
            <person name="Song X."/>
            <person name="Adiconis X."/>
            <person name="Fan L."/>
            <person name="Goldberg J.M."/>
            <person name="Levin J.Z."/>
            <person name="Young S."/>
            <person name="Zeng Q."/>
            <person name="Anikster Y."/>
            <person name="Bruce M."/>
            <person name="Wang M."/>
            <person name="Yin C."/>
            <person name="McCallum B."/>
            <person name="Szabo L.J."/>
            <person name="Hulbert S."/>
            <person name="Chen X."/>
            <person name="Fellers J.P."/>
        </authorList>
    </citation>
    <scope>NUCLEOTIDE SEQUENCE</scope>
    <source>
        <strain evidence="3">Isolate 1-1 / race 1 (BBBD)</strain>
        <strain evidence="2">isolate 1-1 / race 1 (BBBD)</strain>
    </source>
</reference>
<dbReference type="OrthoDB" id="2507030at2759"/>
<dbReference type="PANTHER" id="PTHR33096:SF1">
    <property type="entry name" value="CXC1-LIKE CYSTEINE CLUSTER ASSOCIATED WITH KDZ TRANSPOSASES DOMAIN-CONTAINING PROTEIN"/>
    <property type="match status" value="1"/>
</dbReference>
<dbReference type="VEuPathDB" id="FungiDB:PTTG_26239"/>
<sequence length="353" mass="41045">MLQLRRRQRNNPNIAQGRQMGEISNTLVPLEQEIKWIIEEIGSDFFSNLAGASNTQKRQLIKMKVSKAKLYEAKVGVCEIQKKWDQRGSGTRVQARFKKIMNSKTKLLRSKWVSYNKKAEDYNTLYVPEATMATPSLEEVKSMDLTDPFWNLGSLTHPEEPWAVDFNVQRGISAYLTQSRCQEELARISREARQALKWAIHKSSKLDEISKFLRRDDWSQTNLPESAVELSLKELCSRHNLSTSALGSVYANLAKKHCRGWMAWNSHFCQLLIWSQKYLSPEWPEETDVGQQWDLVMHFCKLIWEELAKVDSVIMELEDNGDYEEEEILQQEELQTPFGMDGMDGREENEMEL</sequence>
<reference evidence="1" key="2">
    <citation type="submission" date="2016-05" db="EMBL/GenBank/DDBJ databases">
        <title>Comparative analysis highlights variable genome content of wheat rusts and divergence of the mating loci.</title>
        <authorList>
            <person name="Cuomo C.A."/>
            <person name="Bakkeren G."/>
            <person name="Szabo L."/>
            <person name="Khalil H."/>
            <person name="Joly D."/>
            <person name="Goldberg J."/>
            <person name="Young S."/>
            <person name="Zeng Q."/>
            <person name="Fellers J."/>
        </authorList>
    </citation>
    <scope>NUCLEOTIDE SEQUENCE [LARGE SCALE GENOMIC DNA]</scope>
    <source>
        <strain evidence="1">1-1 BBBD Race 1</strain>
    </source>
</reference>
<dbReference type="STRING" id="630390.A0A180GXM9"/>
<dbReference type="EMBL" id="ADAS02000017">
    <property type="protein sequence ID" value="OAV96753.1"/>
    <property type="molecule type" value="Genomic_DNA"/>
</dbReference>